<keyword evidence="2" id="KW-1185">Reference proteome</keyword>
<evidence type="ECO:0000313" key="1">
    <source>
        <dbReference type="EMBL" id="NKY30576.1"/>
    </source>
</evidence>
<dbReference type="EMBL" id="JAAXOS010000018">
    <property type="protein sequence ID" value="NKY30576.1"/>
    <property type="molecule type" value="Genomic_DNA"/>
</dbReference>
<reference evidence="1 2" key="1">
    <citation type="submission" date="2020-04" db="EMBL/GenBank/DDBJ databases">
        <title>MicrobeNet Type strains.</title>
        <authorList>
            <person name="Nicholson A.C."/>
        </authorList>
    </citation>
    <scope>NUCLEOTIDE SEQUENCE [LARGE SCALE GENOMIC DNA]</scope>
    <source>
        <strain evidence="1 2">DSM 44956</strain>
    </source>
</reference>
<name>A0A7X6L9W7_9NOCA</name>
<evidence type="ECO:0000313" key="2">
    <source>
        <dbReference type="Proteomes" id="UP000540698"/>
    </source>
</evidence>
<accession>A0A7X6L9W7</accession>
<proteinExistence type="predicted"/>
<comment type="caution">
    <text evidence="1">The sequence shown here is derived from an EMBL/GenBank/DDBJ whole genome shotgun (WGS) entry which is preliminary data.</text>
</comment>
<dbReference type="Proteomes" id="UP000540698">
    <property type="component" value="Unassembled WGS sequence"/>
</dbReference>
<sequence>MTRRFPVALKDTQNMGNQISSPRTSWTARLSMSVTPRSNPVTFLEKPHQTVLSMARSVRVCIPLMACVEPVGWSAIRGRSGTTDG</sequence>
<gene>
    <name evidence="1" type="ORF">HGB38_30820</name>
</gene>
<protein>
    <submittedName>
        <fullName evidence="1">Uncharacterized protein</fullName>
    </submittedName>
</protein>
<dbReference type="AlphaFoldDB" id="A0A7X6L9W7"/>
<organism evidence="1 2">
    <name type="scientific">Nocardia gamkensis</name>
    <dbReference type="NCBI Taxonomy" id="352869"/>
    <lineage>
        <taxon>Bacteria</taxon>
        <taxon>Bacillati</taxon>
        <taxon>Actinomycetota</taxon>
        <taxon>Actinomycetes</taxon>
        <taxon>Mycobacteriales</taxon>
        <taxon>Nocardiaceae</taxon>
        <taxon>Nocardia</taxon>
    </lineage>
</organism>
<dbReference type="RefSeq" id="WP_157114078.1">
    <property type="nucleotide sequence ID" value="NZ_JAAXOS010000018.1"/>
</dbReference>